<evidence type="ECO:0000313" key="3">
    <source>
        <dbReference type="Proteomes" id="UP000612893"/>
    </source>
</evidence>
<organism evidence="2 3">
    <name type="scientific">Candidatus Nephthysia bennettiae</name>
    <dbReference type="NCBI Taxonomy" id="3127016"/>
    <lineage>
        <taxon>Bacteria</taxon>
        <taxon>Bacillati</taxon>
        <taxon>Candidatus Dormiibacterota</taxon>
        <taxon>Candidatus Dormibacteria</taxon>
        <taxon>Candidatus Dormibacterales</taxon>
        <taxon>Candidatus Dormibacteraceae</taxon>
        <taxon>Candidatus Nephthysia</taxon>
    </lineage>
</organism>
<comment type="caution">
    <text evidence="2">The sequence shown here is derived from an EMBL/GenBank/DDBJ whole genome shotgun (WGS) entry which is preliminary data.</text>
</comment>
<sequence length="120" mass="13064">MSETERFKCHPRWFREFANPGLCGIRFDQVGELPTATIAQVCQNQPDPTLAGRAWCWLTERLDGSRRGPDVRSAAGSGEPAAKPEPAWQDGTEDEAEGSESGPSRNGDRPRVALAPEAAE</sequence>
<dbReference type="RefSeq" id="WP_338203135.1">
    <property type="nucleotide sequence ID" value="NZ_JAEKNR010000159.1"/>
</dbReference>
<keyword evidence="3" id="KW-1185">Reference proteome</keyword>
<dbReference type="EMBL" id="JAEKNR010000159">
    <property type="protein sequence ID" value="MBJ7599593.1"/>
    <property type="molecule type" value="Genomic_DNA"/>
</dbReference>
<evidence type="ECO:0000313" key="2">
    <source>
        <dbReference type="EMBL" id="MBJ7599593.1"/>
    </source>
</evidence>
<dbReference type="AlphaFoldDB" id="A0A934KAL1"/>
<proteinExistence type="predicted"/>
<feature type="region of interest" description="Disordered" evidence="1">
    <location>
        <begin position="64"/>
        <end position="120"/>
    </location>
</feature>
<reference evidence="2" key="1">
    <citation type="submission" date="2020-10" db="EMBL/GenBank/DDBJ databases">
        <title>Ca. Dormibacterota MAGs.</title>
        <authorList>
            <person name="Montgomery K."/>
        </authorList>
    </citation>
    <scope>NUCLEOTIDE SEQUENCE [LARGE SCALE GENOMIC DNA]</scope>
    <source>
        <strain evidence="2">SC8812_S17_10</strain>
    </source>
</reference>
<accession>A0A934KAL1</accession>
<gene>
    <name evidence="2" type="ORF">JF922_16135</name>
</gene>
<dbReference type="Proteomes" id="UP000612893">
    <property type="component" value="Unassembled WGS sequence"/>
</dbReference>
<evidence type="ECO:0000256" key="1">
    <source>
        <dbReference type="SAM" id="MobiDB-lite"/>
    </source>
</evidence>
<name>A0A934KAL1_9BACT</name>
<protein>
    <submittedName>
        <fullName evidence="2">Uncharacterized protein</fullName>
    </submittedName>
</protein>